<dbReference type="PANTHER" id="PTHR36932:SF1">
    <property type="entry name" value="CAPSULAR POLYSACCHARIDE BIOSYNTHESIS PROTEIN"/>
    <property type="match status" value="1"/>
</dbReference>
<evidence type="ECO:0000313" key="1">
    <source>
        <dbReference type="EMBL" id="MDC0668138.1"/>
    </source>
</evidence>
<dbReference type="EMBL" id="JAQNDN010000003">
    <property type="protein sequence ID" value="MDC0668138.1"/>
    <property type="molecule type" value="Genomic_DNA"/>
</dbReference>
<dbReference type="SUPFAM" id="SSF56801">
    <property type="entry name" value="Acetyl-CoA synthetase-like"/>
    <property type="match status" value="1"/>
</dbReference>
<dbReference type="Gene3D" id="3.40.50.12780">
    <property type="entry name" value="N-terminal domain of ligase-like"/>
    <property type="match status" value="1"/>
</dbReference>
<proteinExistence type="predicted"/>
<accession>A0ABT5B3T8</accession>
<dbReference type="InterPro" id="IPR042099">
    <property type="entry name" value="ANL_N_sf"/>
</dbReference>
<dbReference type="RefSeq" id="WP_271996975.1">
    <property type="nucleotide sequence ID" value="NZ_JAQNDN010000003.1"/>
</dbReference>
<protein>
    <recommendedName>
        <fullName evidence="3">Phenylacetate-CoA ligase</fullName>
    </recommendedName>
</protein>
<evidence type="ECO:0000313" key="2">
    <source>
        <dbReference type="Proteomes" id="UP001217838"/>
    </source>
</evidence>
<dbReference type="PANTHER" id="PTHR36932">
    <property type="entry name" value="CAPSULAR POLYSACCHARIDE BIOSYNTHESIS PROTEIN"/>
    <property type="match status" value="1"/>
</dbReference>
<dbReference type="InterPro" id="IPR053158">
    <property type="entry name" value="CapK_Type1_Caps_Biosynth"/>
</dbReference>
<comment type="caution">
    <text evidence="1">The sequence shown here is derived from an EMBL/GenBank/DDBJ whole genome shotgun (WGS) entry which is preliminary data.</text>
</comment>
<sequence>MLPRLRAELQWRGALSEDGALLFDPLTGREFALSRAQAVLLRTFAEQGDVGRTAAIGGEILDLDVEPEMVETLLVAFAELALLAEPDADREHLRERQRLARRRHFEDVRADKLRALLPRLRELPYYARTLPTDDDSPLTNLPVLGKSAVRAHLDEFLPASLPDEVRWMSTSGTTGERQQVVRSLVDWEASQPWTWGLNRTIQAALGERYCRLTTPFCNGNECHLRGASRAERTQGRRRSLESGLDIASFPPSRIEQMATELREHEPAYVLADPSYLAMFADQALRLGLRLPRPRFVLTAYELCSALHRRILERAFECPVFDAYGATEYGAVAVQCEAGRYHVNPECFILELAEDTEADEARELLVTTLDKQVMPLLRYATGDLARPGGAPCSCAWSETDTLASLEGRAVDSVRSTDGRRLTAGAIDRAVASAARGIVSYCLVQRGEASYRLEVLPAEDFVENSLPAVVEALRAVLGPGAQLRADRRRELLPASSGKFRLAYAEPRAR</sequence>
<organism evidence="1 2">
    <name type="scientific">Nannocystis radixulma</name>
    <dbReference type="NCBI Taxonomy" id="2995305"/>
    <lineage>
        <taxon>Bacteria</taxon>
        <taxon>Pseudomonadati</taxon>
        <taxon>Myxococcota</taxon>
        <taxon>Polyangia</taxon>
        <taxon>Nannocystales</taxon>
        <taxon>Nannocystaceae</taxon>
        <taxon>Nannocystis</taxon>
    </lineage>
</organism>
<gene>
    <name evidence="1" type="ORF">POL58_10335</name>
</gene>
<evidence type="ECO:0008006" key="3">
    <source>
        <dbReference type="Google" id="ProtNLM"/>
    </source>
</evidence>
<reference evidence="1 2" key="1">
    <citation type="submission" date="2022-11" db="EMBL/GenBank/DDBJ databases">
        <title>Minimal conservation of predation-associated metabolite biosynthetic gene clusters underscores biosynthetic potential of Myxococcota including descriptions for ten novel species: Archangium lansinium sp. nov., Myxococcus landrumus sp. nov., Nannocystis bai.</title>
        <authorList>
            <person name="Ahearne A."/>
            <person name="Stevens C."/>
            <person name="Dowd S."/>
        </authorList>
    </citation>
    <scope>NUCLEOTIDE SEQUENCE [LARGE SCALE GENOMIC DNA]</scope>
    <source>
        <strain evidence="1 2">NCELM</strain>
    </source>
</reference>
<name>A0ABT5B3T8_9BACT</name>
<keyword evidence="2" id="KW-1185">Reference proteome</keyword>
<dbReference type="Proteomes" id="UP001217838">
    <property type="component" value="Unassembled WGS sequence"/>
</dbReference>